<dbReference type="InterPro" id="IPR036397">
    <property type="entry name" value="RNaseH_sf"/>
</dbReference>
<keyword evidence="5" id="KW-0460">Magnesium</keyword>
<proteinExistence type="predicted"/>
<reference evidence="11" key="1">
    <citation type="submission" date="2022-12" db="EMBL/GenBank/DDBJ databases">
        <title>Draft genome assemblies for two species of Escallonia (Escalloniales).</title>
        <authorList>
            <person name="Chanderbali A."/>
            <person name="Dervinis C."/>
            <person name="Anghel I."/>
            <person name="Soltis D."/>
            <person name="Soltis P."/>
            <person name="Zapata F."/>
        </authorList>
    </citation>
    <scope>NUCLEOTIDE SEQUENCE</scope>
    <source>
        <strain evidence="11">UCBG64.0493</strain>
        <tissue evidence="11">Leaf</tissue>
    </source>
</reference>
<keyword evidence="4" id="KW-0378">Hydrolase</keyword>
<keyword evidence="8" id="KW-0808">Transferase</keyword>
<name>A0AA88WRN0_9ASTE</name>
<dbReference type="GO" id="GO:0015074">
    <property type="term" value="P:DNA integration"/>
    <property type="evidence" value="ECO:0007669"/>
    <property type="project" value="UniProtKB-KW"/>
</dbReference>
<evidence type="ECO:0000313" key="11">
    <source>
        <dbReference type="EMBL" id="KAK3032771.1"/>
    </source>
</evidence>
<dbReference type="GO" id="GO:0003964">
    <property type="term" value="F:RNA-directed DNA polymerase activity"/>
    <property type="evidence" value="ECO:0007669"/>
    <property type="project" value="UniProtKB-KW"/>
</dbReference>
<evidence type="ECO:0000256" key="5">
    <source>
        <dbReference type="ARBA" id="ARBA00022842"/>
    </source>
</evidence>
<dbReference type="AlphaFoldDB" id="A0AA88WRN0"/>
<dbReference type="Proteomes" id="UP001188597">
    <property type="component" value="Unassembled WGS sequence"/>
</dbReference>
<keyword evidence="12" id="KW-1185">Reference proteome</keyword>
<evidence type="ECO:0000256" key="2">
    <source>
        <dbReference type="ARBA" id="ARBA00022723"/>
    </source>
</evidence>
<keyword evidence="8" id="KW-0239">DNA-directed DNA polymerase</keyword>
<evidence type="ECO:0000313" key="12">
    <source>
        <dbReference type="Proteomes" id="UP001188597"/>
    </source>
</evidence>
<organism evidence="11 12">
    <name type="scientific">Escallonia herrerae</name>
    <dbReference type="NCBI Taxonomy" id="1293975"/>
    <lineage>
        <taxon>Eukaryota</taxon>
        <taxon>Viridiplantae</taxon>
        <taxon>Streptophyta</taxon>
        <taxon>Embryophyta</taxon>
        <taxon>Tracheophyta</taxon>
        <taxon>Spermatophyta</taxon>
        <taxon>Magnoliopsida</taxon>
        <taxon>eudicotyledons</taxon>
        <taxon>Gunneridae</taxon>
        <taxon>Pentapetalae</taxon>
        <taxon>asterids</taxon>
        <taxon>campanulids</taxon>
        <taxon>Escalloniales</taxon>
        <taxon>Escalloniaceae</taxon>
        <taxon>Escallonia</taxon>
    </lineage>
</organism>
<evidence type="ECO:0000256" key="6">
    <source>
        <dbReference type="ARBA" id="ARBA00022908"/>
    </source>
</evidence>
<evidence type="ECO:0000256" key="4">
    <source>
        <dbReference type="ARBA" id="ARBA00022801"/>
    </source>
</evidence>
<keyword evidence="1" id="KW-0540">Nuclease</keyword>
<dbReference type="GO" id="GO:0004519">
    <property type="term" value="F:endonuclease activity"/>
    <property type="evidence" value="ECO:0007669"/>
    <property type="project" value="UniProtKB-KW"/>
</dbReference>
<dbReference type="InterPro" id="IPR039537">
    <property type="entry name" value="Retrotran_Ty1/copia-like"/>
</dbReference>
<gene>
    <name evidence="11" type="ORF">RJ639_035716</name>
</gene>
<dbReference type="InterPro" id="IPR001584">
    <property type="entry name" value="Integrase_cat-core"/>
</dbReference>
<keyword evidence="6" id="KW-0229">DNA integration</keyword>
<feature type="domain" description="Integrase catalytic" evidence="10">
    <location>
        <begin position="12"/>
        <end position="192"/>
    </location>
</feature>
<dbReference type="GO" id="GO:0006310">
    <property type="term" value="P:DNA recombination"/>
    <property type="evidence" value="ECO:0007669"/>
    <property type="project" value="UniProtKB-KW"/>
</dbReference>
<dbReference type="Gene3D" id="3.30.420.10">
    <property type="entry name" value="Ribonuclease H-like superfamily/Ribonuclease H"/>
    <property type="match status" value="1"/>
</dbReference>
<dbReference type="Pfam" id="PF00665">
    <property type="entry name" value="rve"/>
    <property type="match status" value="1"/>
</dbReference>
<dbReference type="InterPro" id="IPR012337">
    <property type="entry name" value="RNaseH-like_sf"/>
</dbReference>
<keyword evidence="8" id="KW-0548">Nucleotidyltransferase</keyword>
<keyword evidence="7" id="KW-0695">RNA-directed DNA polymerase</keyword>
<dbReference type="PROSITE" id="PS50994">
    <property type="entry name" value="INTEGRASE"/>
    <property type="match status" value="1"/>
</dbReference>
<keyword evidence="3" id="KW-0255">Endonuclease</keyword>
<dbReference type="PANTHER" id="PTHR42648">
    <property type="entry name" value="TRANSPOSASE, PUTATIVE-RELATED"/>
    <property type="match status" value="1"/>
</dbReference>
<evidence type="ECO:0000256" key="7">
    <source>
        <dbReference type="ARBA" id="ARBA00022918"/>
    </source>
</evidence>
<evidence type="ECO:0000259" key="10">
    <source>
        <dbReference type="PROSITE" id="PS50994"/>
    </source>
</evidence>
<evidence type="ECO:0000256" key="9">
    <source>
        <dbReference type="ARBA" id="ARBA00023172"/>
    </source>
</evidence>
<sequence>MCLQVWFAKAANTENPIVFLSRDTTMFELVHLDLMGPTRTPSCSGYHYVMVIVDDFSRYTRVYFLKEKGEAMSKFIEFKTAVEKEFSMKVKCLCSDNGGEYMSNDFLKYYDDNNITRQMTCPDTLQQNRVAKRKLHHLAAMSLSWLHDKNLPRELWAEVGRCACHVIHRLPTWPGTEFIWQKTPLSLVTLFTTISMKDSVNITPNQMQFLLEGYEIED</sequence>
<dbReference type="GO" id="GO:0003676">
    <property type="term" value="F:nucleic acid binding"/>
    <property type="evidence" value="ECO:0007669"/>
    <property type="project" value="InterPro"/>
</dbReference>
<keyword evidence="9" id="KW-0233">DNA recombination</keyword>
<evidence type="ECO:0000256" key="1">
    <source>
        <dbReference type="ARBA" id="ARBA00022722"/>
    </source>
</evidence>
<dbReference type="PANTHER" id="PTHR42648:SF11">
    <property type="entry name" value="TRANSPOSON TY4-P GAG-POL POLYPROTEIN"/>
    <property type="match status" value="1"/>
</dbReference>
<dbReference type="SUPFAM" id="SSF53098">
    <property type="entry name" value="Ribonuclease H-like"/>
    <property type="match status" value="1"/>
</dbReference>
<evidence type="ECO:0000256" key="8">
    <source>
        <dbReference type="ARBA" id="ARBA00022932"/>
    </source>
</evidence>
<comment type="caution">
    <text evidence="11">The sequence shown here is derived from an EMBL/GenBank/DDBJ whole genome shotgun (WGS) entry which is preliminary data.</text>
</comment>
<evidence type="ECO:0000256" key="3">
    <source>
        <dbReference type="ARBA" id="ARBA00022759"/>
    </source>
</evidence>
<accession>A0AA88WRN0</accession>
<keyword evidence="2" id="KW-0479">Metal-binding</keyword>
<dbReference type="GO" id="GO:0046872">
    <property type="term" value="F:metal ion binding"/>
    <property type="evidence" value="ECO:0007669"/>
    <property type="project" value="UniProtKB-KW"/>
</dbReference>
<protein>
    <recommendedName>
        <fullName evidence="10">Integrase catalytic domain-containing protein</fullName>
    </recommendedName>
</protein>
<dbReference type="GO" id="GO:0003887">
    <property type="term" value="F:DNA-directed DNA polymerase activity"/>
    <property type="evidence" value="ECO:0007669"/>
    <property type="project" value="UniProtKB-KW"/>
</dbReference>
<dbReference type="GO" id="GO:0016787">
    <property type="term" value="F:hydrolase activity"/>
    <property type="evidence" value="ECO:0007669"/>
    <property type="project" value="UniProtKB-KW"/>
</dbReference>
<dbReference type="EMBL" id="JAVXUP010000256">
    <property type="protein sequence ID" value="KAK3032771.1"/>
    <property type="molecule type" value="Genomic_DNA"/>
</dbReference>